<accession>A0A1G9GGE1</accession>
<evidence type="ECO:0000256" key="1">
    <source>
        <dbReference type="SAM" id="MobiDB-lite"/>
    </source>
</evidence>
<dbReference type="Proteomes" id="UP000198683">
    <property type="component" value="Unassembled WGS sequence"/>
</dbReference>
<protein>
    <submittedName>
        <fullName evidence="2">Uncharacterized protein</fullName>
    </submittedName>
</protein>
<sequence length="37" mass="3676">MRVLSGFAAVGADLPLNGLQLPGGIPGELEQGVSGVR</sequence>
<feature type="region of interest" description="Disordered" evidence="1">
    <location>
        <begin position="15"/>
        <end position="37"/>
    </location>
</feature>
<gene>
    <name evidence="2" type="ORF">SAMN05421874_11455</name>
</gene>
<evidence type="ECO:0000313" key="3">
    <source>
        <dbReference type="Proteomes" id="UP000198683"/>
    </source>
</evidence>
<name>A0A1G9GGE1_9ACTN</name>
<evidence type="ECO:0000313" key="2">
    <source>
        <dbReference type="EMBL" id="SDK99721.1"/>
    </source>
</evidence>
<proteinExistence type="predicted"/>
<organism evidence="2 3">
    <name type="scientific">Nonomuraea maritima</name>
    <dbReference type="NCBI Taxonomy" id="683260"/>
    <lineage>
        <taxon>Bacteria</taxon>
        <taxon>Bacillati</taxon>
        <taxon>Actinomycetota</taxon>
        <taxon>Actinomycetes</taxon>
        <taxon>Streptosporangiales</taxon>
        <taxon>Streptosporangiaceae</taxon>
        <taxon>Nonomuraea</taxon>
    </lineage>
</organism>
<dbReference type="AlphaFoldDB" id="A0A1G9GGE1"/>
<reference evidence="2 3" key="1">
    <citation type="submission" date="2016-10" db="EMBL/GenBank/DDBJ databases">
        <authorList>
            <person name="de Groot N.N."/>
        </authorList>
    </citation>
    <scope>NUCLEOTIDE SEQUENCE [LARGE SCALE GENOMIC DNA]</scope>
    <source>
        <strain evidence="2 3">CGMCC 4.5681</strain>
    </source>
</reference>
<dbReference type="STRING" id="683260.SAMN05421874_11455"/>
<dbReference type="EMBL" id="FNFB01000014">
    <property type="protein sequence ID" value="SDK99721.1"/>
    <property type="molecule type" value="Genomic_DNA"/>
</dbReference>
<keyword evidence="3" id="KW-1185">Reference proteome</keyword>